<name>A0ABR9ZSS8_9FIRM</name>
<dbReference type="RefSeq" id="WP_194701731.1">
    <property type="nucleotide sequence ID" value="NZ_JADKNH010000005.1"/>
</dbReference>
<evidence type="ECO:0000256" key="1">
    <source>
        <dbReference type="ARBA" id="ARBA00023015"/>
    </source>
</evidence>
<dbReference type="EMBL" id="JADKNH010000005">
    <property type="protein sequence ID" value="MBF4693503.1"/>
    <property type="molecule type" value="Genomic_DNA"/>
</dbReference>
<dbReference type="PANTHER" id="PTHR30154:SF55">
    <property type="entry name" value="HTH-TYPE TRANSCRIPTIONAL REGULATOR LRPB"/>
    <property type="match status" value="1"/>
</dbReference>
<keyword evidence="6" id="KW-1185">Reference proteome</keyword>
<protein>
    <submittedName>
        <fullName evidence="5">Lrp/AsnC family transcriptional regulator</fullName>
    </submittedName>
</protein>
<dbReference type="Pfam" id="PF13404">
    <property type="entry name" value="HTH_AsnC-type"/>
    <property type="match status" value="1"/>
</dbReference>
<evidence type="ECO:0000313" key="6">
    <source>
        <dbReference type="Proteomes" id="UP000614200"/>
    </source>
</evidence>
<evidence type="ECO:0000256" key="3">
    <source>
        <dbReference type="ARBA" id="ARBA00023163"/>
    </source>
</evidence>
<dbReference type="PROSITE" id="PS50956">
    <property type="entry name" value="HTH_ASNC_2"/>
    <property type="match status" value="1"/>
</dbReference>
<proteinExistence type="predicted"/>
<dbReference type="InterPro" id="IPR036390">
    <property type="entry name" value="WH_DNA-bd_sf"/>
</dbReference>
<reference evidence="5 6" key="1">
    <citation type="submission" date="2020-11" db="EMBL/GenBank/DDBJ databases">
        <title>Fusibacter basophilias sp. nov.</title>
        <authorList>
            <person name="Qiu D."/>
        </authorList>
    </citation>
    <scope>NUCLEOTIDE SEQUENCE [LARGE SCALE GENOMIC DNA]</scope>
    <source>
        <strain evidence="5 6">Q10-2</strain>
    </source>
</reference>
<feature type="domain" description="HTH asnC-type" evidence="4">
    <location>
        <begin position="3"/>
        <end position="64"/>
    </location>
</feature>
<dbReference type="Gene3D" id="3.30.70.920">
    <property type="match status" value="1"/>
</dbReference>
<comment type="caution">
    <text evidence="5">The sequence shown here is derived from an EMBL/GenBank/DDBJ whole genome shotgun (WGS) entry which is preliminary data.</text>
</comment>
<keyword evidence="2" id="KW-0238">DNA-binding</keyword>
<dbReference type="Gene3D" id="1.10.10.10">
    <property type="entry name" value="Winged helix-like DNA-binding domain superfamily/Winged helix DNA-binding domain"/>
    <property type="match status" value="1"/>
</dbReference>
<dbReference type="InterPro" id="IPR011008">
    <property type="entry name" value="Dimeric_a/b-barrel"/>
</dbReference>
<dbReference type="PRINTS" id="PR00033">
    <property type="entry name" value="HTHASNC"/>
</dbReference>
<dbReference type="PANTHER" id="PTHR30154">
    <property type="entry name" value="LEUCINE-RESPONSIVE REGULATORY PROTEIN"/>
    <property type="match status" value="1"/>
</dbReference>
<dbReference type="Pfam" id="PF01037">
    <property type="entry name" value="AsnC_trans_reg"/>
    <property type="match status" value="1"/>
</dbReference>
<dbReference type="InterPro" id="IPR019887">
    <property type="entry name" value="Tscrpt_reg_AsnC/Lrp_C"/>
</dbReference>
<dbReference type="InterPro" id="IPR019888">
    <property type="entry name" value="Tscrpt_reg_AsnC-like"/>
</dbReference>
<evidence type="ECO:0000256" key="2">
    <source>
        <dbReference type="ARBA" id="ARBA00023125"/>
    </source>
</evidence>
<dbReference type="SUPFAM" id="SSF54909">
    <property type="entry name" value="Dimeric alpha+beta barrel"/>
    <property type="match status" value="1"/>
</dbReference>
<dbReference type="SUPFAM" id="SSF46785">
    <property type="entry name" value="Winged helix' DNA-binding domain"/>
    <property type="match status" value="1"/>
</dbReference>
<dbReference type="Proteomes" id="UP000614200">
    <property type="component" value="Unassembled WGS sequence"/>
</dbReference>
<gene>
    <name evidence="5" type="ORF">ISU02_10245</name>
</gene>
<dbReference type="InterPro" id="IPR000485">
    <property type="entry name" value="AsnC-type_HTH_dom"/>
</dbReference>
<accession>A0ABR9ZSS8</accession>
<keyword evidence="1" id="KW-0805">Transcription regulation</keyword>
<dbReference type="SMART" id="SM00344">
    <property type="entry name" value="HTH_ASNC"/>
    <property type="match status" value="1"/>
</dbReference>
<dbReference type="InterPro" id="IPR036388">
    <property type="entry name" value="WH-like_DNA-bd_sf"/>
</dbReference>
<evidence type="ECO:0000313" key="5">
    <source>
        <dbReference type="EMBL" id="MBF4693503.1"/>
    </source>
</evidence>
<sequence length="137" mass="15699">MILDTVDEKLIALLRENAKLSYKILGEKVHMTGQAVGLRVKRLEDEGIIKRYTIDTSTKEMGTMIAYVTLTMKTQEHQKVKAFVMQHPEILEASRISGEGCYFLKCEFKNHEALNLFCDGVLQFANYRVNIATDRIK</sequence>
<organism evidence="5 6">
    <name type="scientific">Fusibacter ferrireducens</name>
    <dbReference type="NCBI Taxonomy" id="2785058"/>
    <lineage>
        <taxon>Bacteria</taxon>
        <taxon>Bacillati</taxon>
        <taxon>Bacillota</taxon>
        <taxon>Clostridia</taxon>
        <taxon>Eubacteriales</taxon>
        <taxon>Eubacteriales Family XII. Incertae Sedis</taxon>
        <taxon>Fusibacter</taxon>
    </lineage>
</organism>
<evidence type="ECO:0000259" key="4">
    <source>
        <dbReference type="PROSITE" id="PS50956"/>
    </source>
</evidence>
<keyword evidence="3" id="KW-0804">Transcription</keyword>